<reference evidence="2" key="1">
    <citation type="journal article" date="2021" name="Nat. Commun.">
        <title>Genetic determinants of endophytism in the Arabidopsis root mycobiome.</title>
        <authorList>
            <person name="Mesny F."/>
            <person name="Miyauchi S."/>
            <person name="Thiergart T."/>
            <person name="Pickel B."/>
            <person name="Atanasova L."/>
            <person name="Karlsson M."/>
            <person name="Huettel B."/>
            <person name="Barry K.W."/>
            <person name="Haridas S."/>
            <person name="Chen C."/>
            <person name="Bauer D."/>
            <person name="Andreopoulos W."/>
            <person name="Pangilinan J."/>
            <person name="LaButti K."/>
            <person name="Riley R."/>
            <person name="Lipzen A."/>
            <person name="Clum A."/>
            <person name="Drula E."/>
            <person name="Henrissat B."/>
            <person name="Kohler A."/>
            <person name="Grigoriev I.V."/>
            <person name="Martin F.M."/>
            <person name="Hacquard S."/>
        </authorList>
    </citation>
    <scope>NUCLEOTIDE SEQUENCE</scope>
    <source>
        <strain evidence="2">MPI-CAGE-CH-0243</strain>
    </source>
</reference>
<organism evidence="2 3">
    <name type="scientific">Dendryphion nanum</name>
    <dbReference type="NCBI Taxonomy" id="256645"/>
    <lineage>
        <taxon>Eukaryota</taxon>
        <taxon>Fungi</taxon>
        <taxon>Dikarya</taxon>
        <taxon>Ascomycota</taxon>
        <taxon>Pezizomycotina</taxon>
        <taxon>Dothideomycetes</taxon>
        <taxon>Pleosporomycetidae</taxon>
        <taxon>Pleosporales</taxon>
        <taxon>Torulaceae</taxon>
        <taxon>Dendryphion</taxon>
    </lineage>
</organism>
<dbReference type="Proteomes" id="UP000700596">
    <property type="component" value="Unassembled WGS sequence"/>
</dbReference>
<protein>
    <submittedName>
        <fullName evidence="2">Uncharacterized protein</fullName>
    </submittedName>
</protein>
<dbReference type="PROSITE" id="PS51257">
    <property type="entry name" value="PROKAR_LIPOPROTEIN"/>
    <property type="match status" value="1"/>
</dbReference>
<gene>
    <name evidence="2" type="ORF">B0J11DRAFT_449449</name>
</gene>
<dbReference type="OrthoDB" id="5180903at2759"/>
<feature type="transmembrane region" description="Helical" evidence="1">
    <location>
        <begin position="208"/>
        <end position="235"/>
    </location>
</feature>
<keyword evidence="1" id="KW-0472">Membrane</keyword>
<evidence type="ECO:0000313" key="2">
    <source>
        <dbReference type="EMBL" id="KAH7108757.1"/>
    </source>
</evidence>
<keyword evidence="3" id="KW-1185">Reference proteome</keyword>
<evidence type="ECO:0000256" key="1">
    <source>
        <dbReference type="SAM" id="Phobius"/>
    </source>
</evidence>
<keyword evidence="1" id="KW-0812">Transmembrane</keyword>
<feature type="transmembrane region" description="Helical" evidence="1">
    <location>
        <begin position="256"/>
        <end position="277"/>
    </location>
</feature>
<name>A0A9P9CXJ5_9PLEO</name>
<dbReference type="AlphaFoldDB" id="A0A9P9CXJ5"/>
<proteinExistence type="predicted"/>
<sequence>MVNGRKWLSHSVATAFVLASISCTILALQALCKKANAEAGIANIQFNLTAAFPNIHLVQKRDFIQSLRTEAKSVANGIVTAVPSVISQVQSAADTLATALPGEVEALIPRNCSIGTKKFCVGLPHNVTCHSLPLNMSKLIPAGFEKVLRINLNDIQPLNDALAKVTMANIQDALIVGVVLAFIVTTISMCSIYGRFLHLAAILLRFRVLRIGISLLFGMICCISFLVAAIVLYMFNSKAKHLPPWIQIEEGGVSRLSVGGLCCAIVMLILSTVISIIF</sequence>
<evidence type="ECO:0000313" key="3">
    <source>
        <dbReference type="Proteomes" id="UP000700596"/>
    </source>
</evidence>
<feature type="transmembrane region" description="Helical" evidence="1">
    <location>
        <begin position="173"/>
        <end position="196"/>
    </location>
</feature>
<feature type="transmembrane region" description="Helical" evidence="1">
    <location>
        <begin position="12"/>
        <end position="32"/>
    </location>
</feature>
<comment type="caution">
    <text evidence="2">The sequence shown here is derived from an EMBL/GenBank/DDBJ whole genome shotgun (WGS) entry which is preliminary data.</text>
</comment>
<dbReference type="EMBL" id="JAGMWT010000036">
    <property type="protein sequence ID" value="KAH7108757.1"/>
    <property type="molecule type" value="Genomic_DNA"/>
</dbReference>
<keyword evidence="1" id="KW-1133">Transmembrane helix</keyword>
<accession>A0A9P9CXJ5</accession>